<keyword evidence="2" id="KW-1185">Reference proteome</keyword>
<organism evidence="1 2">
    <name type="scientific">Chimaeribacter arupi</name>
    <dbReference type="NCBI Taxonomy" id="2060066"/>
    <lineage>
        <taxon>Bacteria</taxon>
        <taxon>Pseudomonadati</taxon>
        <taxon>Pseudomonadota</taxon>
        <taxon>Gammaproteobacteria</taxon>
        <taxon>Enterobacterales</taxon>
        <taxon>Yersiniaceae</taxon>
        <taxon>Chimaeribacter</taxon>
    </lineage>
</organism>
<gene>
    <name evidence="1" type="ORF">CYR34_14400</name>
</gene>
<reference evidence="1 2" key="1">
    <citation type="submission" date="2017-12" db="EMBL/GenBank/DDBJ databases">
        <title>Characterization of six clinical isolates of Enterochimera gen. nov., a novel genus of the Yersiniaciae family and the three species Enterochimera arupensis sp. nov., Enterochimera coloradensis sp. nov, and Enterochimera californica sp. nov.</title>
        <authorList>
            <person name="Rossi A."/>
            <person name="Fisher M."/>
        </authorList>
    </citation>
    <scope>NUCLEOTIDE SEQUENCE [LARGE SCALE GENOMIC DNA]</scope>
    <source>
        <strain evidence="1 2">2016Iso1</strain>
    </source>
</reference>
<sequence length="216" mass="25397">MACSRRHRPFTALSRRKRRQKVFALKQQIHRERARCGGLFYDYCDTEYYRRHPEHPWCWSDIFFTGHDPAVLWNAEIITAQLAREDLISERVFDEAWQQLSDAERWVEARFETRPNYNSQGKLVSRTLLRQEKPRYACFNGLTFNEYTEQREAEILSTQPPAVYCGYKILPGFAYGIGLRMVVEAEALTVDVINAAIKEFKARGERAWQSPEPARV</sequence>
<dbReference type="Proteomes" id="UP000234626">
    <property type="component" value="Unassembled WGS sequence"/>
</dbReference>
<evidence type="ECO:0000313" key="2">
    <source>
        <dbReference type="Proteomes" id="UP000234626"/>
    </source>
</evidence>
<comment type="caution">
    <text evidence="1">The sequence shown here is derived from an EMBL/GenBank/DDBJ whole genome shotgun (WGS) entry which is preliminary data.</text>
</comment>
<proteinExistence type="predicted"/>
<dbReference type="OrthoDB" id="8557528at2"/>
<dbReference type="EMBL" id="PJZK01000015">
    <property type="protein sequence ID" value="PLR47342.1"/>
    <property type="molecule type" value="Genomic_DNA"/>
</dbReference>
<protein>
    <submittedName>
        <fullName evidence="1">Uncharacterized protein</fullName>
    </submittedName>
</protein>
<name>A0A2N5EKS5_9GAMM</name>
<dbReference type="AlphaFoldDB" id="A0A2N5EKS5"/>
<evidence type="ECO:0000313" key="1">
    <source>
        <dbReference type="EMBL" id="PLR47342.1"/>
    </source>
</evidence>
<accession>A0A2N5EKS5</accession>